<dbReference type="OrthoDB" id="543755at2"/>
<dbReference type="EMBL" id="BGOW01000017">
    <property type="protein sequence ID" value="GBL46271.1"/>
    <property type="molecule type" value="Genomic_DNA"/>
</dbReference>
<organism evidence="1 2">
    <name type="scientific">Sulfuriferula multivorans</name>
    <dbReference type="NCBI Taxonomy" id="1559896"/>
    <lineage>
        <taxon>Bacteria</taxon>
        <taxon>Pseudomonadati</taxon>
        <taxon>Pseudomonadota</taxon>
        <taxon>Betaproteobacteria</taxon>
        <taxon>Nitrosomonadales</taxon>
        <taxon>Sulfuricellaceae</taxon>
        <taxon>Sulfuriferula</taxon>
    </lineage>
</organism>
<protein>
    <submittedName>
        <fullName evidence="1">Uncharacterized protein</fullName>
    </submittedName>
</protein>
<proteinExistence type="predicted"/>
<dbReference type="Proteomes" id="UP000286806">
    <property type="component" value="Unassembled WGS sequence"/>
</dbReference>
<accession>A0A401JF63</accession>
<sequence>MSDNLKITITLDGTGLYYDPSEPIHIDALIAWALAPIQATQRNLSRDDLPEALRLPISKRSAGNTWVYAASALFPEGETAETFTHWRKRFRVGRAELTRGSPNLTNSTYRDWNMPMPLLLTHRMIGYAIGDRRDLIKLLRRIPALGKKRAHGHGRITGVEIERVDYDWSMTCEGRAMRWLPDPSGTRLVRPQPPYWNPHERVNCCEVGDLWTA</sequence>
<name>A0A401JF63_9PROT</name>
<dbReference type="AlphaFoldDB" id="A0A401JF63"/>
<evidence type="ECO:0000313" key="2">
    <source>
        <dbReference type="Proteomes" id="UP000286806"/>
    </source>
</evidence>
<evidence type="ECO:0000313" key="1">
    <source>
        <dbReference type="EMBL" id="GBL46271.1"/>
    </source>
</evidence>
<comment type="caution">
    <text evidence="1">The sequence shown here is derived from an EMBL/GenBank/DDBJ whole genome shotgun (WGS) entry which is preliminary data.</text>
</comment>
<dbReference type="RefSeq" id="WP_124705056.1">
    <property type="nucleotide sequence ID" value="NZ_BGOW01000017.1"/>
</dbReference>
<reference evidence="1 2" key="1">
    <citation type="journal article" date="2019" name="Front. Microbiol.">
        <title>Genomes of Neutrophilic Sulfur-Oxidizing Chemolithoautotrophs Representing 9 Proteobacterial Species From 8 Genera.</title>
        <authorList>
            <person name="Watanabe T."/>
            <person name="Kojima H."/>
            <person name="Umezawa K."/>
            <person name="Hori C."/>
            <person name="Takasuka T.E."/>
            <person name="Kato Y."/>
            <person name="Fukui M."/>
        </authorList>
    </citation>
    <scope>NUCLEOTIDE SEQUENCE [LARGE SCALE GENOMIC DNA]</scope>
    <source>
        <strain evidence="1 2">TTN</strain>
    </source>
</reference>
<gene>
    <name evidence="1" type="ORF">SFMTTN_2084</name>
</gene>
<keyword evidence="2" id="KW-1185">Reference proteome</keyword>